<evidence type="ECO:0000313" key="3">
    <source>
        <dbReference type="EMBL" id="KAK7430501.1"/>
    </source>
</evidence>
<keyword evidence="4" id="KW-1185">Reference proteome</keyword>
<evidence type="ECO:0000313" key="4">
    <source>
        <dbReference type="Proteomes" id="UP001498421"/>
    </source>
</evidence>
<evidence type="ECO:0000256" key="2">
    <source>
        <dbReference type="SAM" id="Phobius"/>
    </source>
</evidence>
<feature type="transmembrane region" description="Helical" evidence="2">
    <location>
        <begin position="45"/>
        <end position="68"/>
    </location>
</feature>
<gene>
    <name evidence="3" type="ORF">QQZ08_003020</name>
</gene>
<feature type="compositionally biased region" description="Basic and acidic residues" evidence="1">
    <location>
        <begin position="1"/>
        <end position="18"/>
    </location>
</feature>
<dbReference type="Proteomes" id="UP001498421">
    <property type="component" value="Unassembled WGS sequence"/>
</dbReference>
<reference evidence="3 4" key="1">
    <citation type="journal article" date="2025" name="Microbiol. Resour. Announc.">
        <title>Draft genome sequences for Neonectria magnoliae and Neonectria punicea, canker pathogens of Liriodendron tulipifera and Acer saccharum in West Virginia.</title>
        <authorList>
            <person name="Petronek H.M."/>
            <person name="Kasson M.T."/>
            <person name="Metheny A.M."/>
            <person name="Stauder C.M."/>
            <person name="Lovett B."/>
            <person name="Lynch S.C."/>
            <person name="Garnas J.R."/>
            <person name="Kasson L.R."/>
            <person name="Stajich J.E."/>
        </authorList>
    </citation>
    <scope>NUCLEOTIDE SEQUENCE [LARGE SCALE GENOMIC DNA]</scope>
    <source>
        <strain evidence="3 4">NRRL 64651</strain>
    </source>
</reference>
<keyword evidence="2" id="KW-0812">Transmembrane</keyword>
<sequence>MGPEDHELRSIDTLRDGMPDPNPLAPRHDLVKEGRGEGVRHRKRAAFLLIFYLPILLLPWIFTAVMMLRPINFSLPTSTRTAPSRHDIWARWRNGKKLPESLGMIAATLGLPIVSALLAYGAVVYTQRRKAGQDLNALQMFTLADRTWMDFPGLWKAVRSPARTSTVFLYLAAGLIFITAVQPPLQ</sequence>
<keyword evidence="2" id="KW-0472">Membrane</keyword>
<comment type="caution">
    <text evidence="3">The sequence shown here is derived from an EMBL/GenBank/DDBJ whole genome shotgun (WGS) entry which is preliminary data.</text>
</comment>
<feature type="region of interest" description="Disordered" evidence="1">
    <location>
        <begin position="1"/>
        <end position="30"/>
    </location>
</feature>
<evidence type="ECO:0000256" key="1">
    <source>
        <dbReference type="SAM" id="MobiDB-lite"/>
    </source>
</evidence>
<protein>
    <submittedName>
        <fullName evidence="3">Uncharacterized protein</fullName>
    </submittedName>
</protein>
<feature type="transmembrane region" description="Helical" evidence="2">
    <location>
        <begin position="167"/>
        <end position="185"/>
    </location>
</feature>
<keyword evidence="2" id="KW-1133">Transmembrane helix</keyword>
<name>A0ABR1ICD4_9HYPO</name>
<organism evidence="3 4">
    <name type="scientific">Neonectria magnoliae</name>
    <dbReference type="NCBI Taxonomy" id="2732573"/>
    <lineage>
        <taxon>Eukaryota</taxon>
        <taxon>Fungi</taxon>
        <taxon>Dikarya</taxon>
        <taxon>Ascomycota</taxon>
        <taxon>Pezizomycotina</taxon>
        <taxon>Sordariomycetes</taxon>
        <taxon>Hypocreomycetidae</taxon>
        <taxon>Hypocreales</taxon>
        <taxon>Nectriaceae</taxon>
        <taxon>Neonectria</taxon>
    </lineage>
</organism>
<proteinExistence type="predicted"/>
<dbReference type="EMBL" id="JAZAVK010000019">
    <property type="protein sequence ID" value="KAK7430501.1"/>
    <property type="molecule type" value="Genomic_DNA"/>
</dbReference>
<feature type="transmembrane region" description="Helical" evidence="2">
    <location>
        <begin position="102"/>
        <end position="125"/>
    </location>
</feature>
<accession>A0ABR1ICD4</accession>